<gene>
    <name evidence="1" type="ordered locus">HCW_02105</name>
</gene>
<proteinExistence type="predicted"/>
<reference evidence="2" key="1">
    <citation type="submission" date="2012-04" db="EMBL/GenBank/DDBJ databases">
        <title>Complete genome sequence of Helicobacter cetorum strain MIT 00-7128.</title>
        <authorList>
            <person name="Kersulyte D."/>
            <person name="Berg D.E."/>
        </authorList>
    </citation>
    <scope>NUCLEOTIDE SEQUENCE [LARGE SCALE GENOMIC DNA]</scope>
    <source>
        <strain evidence="2">MIT 00-7128</strain>
    </source>
</reference>
<evidence type="ECO:0000313" key="2">
    <source>
        <dbReference type="Proteomes" id="UP000005010"/>
    </source>
</evidence>
<dbReference type="AlphaFoldDB" id="I0EL87"/>
<dbReference type="HOGENOM" id="CLU_849340_0_0_7"/>
<protein>
    <submittedName>
        <fullName evidence="1">NADH dehydrogenase I subunit F</fullName>
    </submittedName>
</protein>
<dbReference type="Proteomes" id="UP000005010">
    <property type="component" value="Chromosome"/>
</dbReference>
<keyword evidence="2" id="KW-1185">Reference proteome</keyword>
<name>I0EL87_HELC0</name>
<accession>I0EL87</accession>
<dbReference type="PATRIC" id="fig|182217.3.peg.437"/>
<dbReference type="EMBL" id="CP003479">
    <property type="protein sequence ID" value="AFI03706.1"/>
    <property type="molecule type" value="Genomic_DNA"/>
</dbReference>
<dbReference type="STRING" id="182217.HCW_02105"/>
<dbReference type="KEGG" id="hce:HCW_02105"/>
<dbReference type="RefSeq" id="WP_014660578.1">
    <property type="nucleotide sequence ID" value="NC_017737.1"/>
</dbReference>
<organism evidence="1 2">
    <name type="scientific">Helicobacter cetorum (strain ATCC BAA-429 / MIT 00-7128)</name>
    <dbReference type="NCBI Taxonomy" id="182217"/>
    <lineage>
        <taxon>Bacteria</taxon>
        <taxon>Pseudomonadati</taxon>
        <taxon>Campylobacterota</taxon>
        <taxon>Epsilonproteobacteria</taxon>
        <taxon>Campylobacterales</taxon>
        <taxon>Helicobacteraceae</taxon>
        <taxon>Helicobacter</taxon>
    </lineage>
</organism>
<evidence type="ECO:0000313" key="1">
    <source>
        <dbReference type="EMBL" id="AFI03706.1"/>
    </source>
</evidence>
<sequence length="332" mass="38136">MSAFNPLNSLLEANSSLSLEETYYLEQLSLKKGFKINYKVTKDDLNFLEKSDLCVLFGGFSNTYLNENERLLLETIHQSKLNYALLRPLQDTRDLQETCLFMSYEINTEVAILSLLLRGILEKTSQLKGHVLENIDVGYLSSEANMSEEELQELITLIFEAQKVVFVLNREITKHAHGLFLYTLLSELQNHIHLKILQVFSSFSDSTPLFYHSKDKELLLKTALKEQILPFKSQLKSKDLEPLEQINEANGSFAYVSYKTLETPKLYFSKQFKMANKLNHSKANIQVLDKTLECELKECPYLKGLVAILEGAFFETYPYTPITFLSHSQGNL</sequence>